<name>A0A4Z0YDY5_9FIRM</name>
<reference evidence="1 2" key="1">
    <citation type="submission" date="2019-04" db="EMBL/GenBank/DDBJ databases">
        <authorList>
            <person name="Poehlein A."/>
            <person name="Bengelsdorf F.R."/>
            <person name="Duerre P."/>
            <person name="Daniel R."/>
        </authorList>
    </citation>
    <scope>NUCLEOTIDE SEQUENCE [LARGE SCALE GENOMIC DNA]</scope>
    <source>
        <strain evidence="1 2">BS-1</strain>
    </source>
</reference>
<comment type="caution">
    <text evidence="1">The sequence shown here is derived from an EMBL/GenBank/DDBJ whole genome shotgun (WGS) entry which is preliminary data.</text>
</comment>
<protein>
    <submittedName>
        <fullName evidence="1">Uncharacterized protein</fullName>
    </submittedName>
</protein>
<evidence type="ECO:0000313" key="2">
    <source>
        <dbReference type="Proteomes" id="UP000297714"/>
    </source>
</evidence>
<dbReference type="EMBL" id="SRMQ01000003">
    <property type="protein sequence ID" value="TGJ77043.1"/>
    <property type="molecule type" value="Genomic_DNA"/>
</dbReference>
<evidence type="ECO:0000313" key="1">
    <source>
        <dbReference type="EMBL" id="TGJ77043.1"/>
    </source>
</evidence>
<accession>A0A4Z0YDY5</accession>
<proteinExistence type="predicted"/>
<sequence length="69" mass="7707">MLKRKSSLSIQNPQPQEIPRLGVLHSCPLSRQGVFQFKKRETYFALFSLTAACAAAKRAIGTRNGEQET</sequence>
<organism evidence="1 2">
    <name type="scientific">Caproiciproducens galactitolivorans</name>
    <dbReference type="NCBI Taxonomy" id="642589"/>
    <lineage>
        <taxon>Bacteria</taxon>
        <taxon>Bacillati</taxon>
        <taxon>Bacillota</taxon>
        <taxon>Clostridia</taxon>
        <taxon>Eubacteriales</taxon>
        <taxon>Acutalibacteraceae</taxon>
        <taxon>Caproiciproducens</taxon>
    </lineage>
</organism>
<dbReference type="Proteomes" id="UP000297714">
    <property type="component" value="Unassembled WGS sequence"/>
</dbReference>
<keyword evidence="2" id="KW-1185">Reference proteome</keyword>
<gene>
    <name evidence="1" type="ORF">CAGA_11180</name>
</gene>
<dbReference type="AlphaFoldDB" id="A0A4Z0YDY5"/>